<keyword evidence="1" id="KW-0472">Membrane</keyword>
<name>A0A4V1WLX8_9PLEO</name>
<accession>A0A4V1WLX8</accession>
<protein>
    <submittedName>
        <fullName evidence="2">Uncharacterized protein</fullName>
    </submittedName>
</protein>
<dbReference type="AlphaFoldDB" id="A0A4V1WLX8"/>
<reference evidence="3" key="1">
    <citation type="journal article" date="2019" name="bioRxiv">
        <title>Genomics, evolutionary history and diagnostics of the Alternaria alternata species group including apple and Asian pear pathotypes.</title>
        <authorList>
            <person name="Armitage A.D."/>
            <person name="Cockerton H.M."/>
            <person name="Sreenivasaprasad S."/>
            <person name="Woodhall J.W."/>
            <person name="Lane C.R."/>
            <person name="Harrison R.J."/>
            <person name="Clarkson J.P."/>
        </authorList>
    </citation>
    <scope>NUCLEOTIDE SEQUENCE [LARGE SCALE GENOMIC DNA]</scope>
    <source>
        <strain evidence="3">FERA 1082</strain>
    </source>
</reference>
<comment type="caution">
    <text evidence="2">The sequence shown here is derived from an EMBL/GenBank/DDBJ whole genome shotgun (WGS) entry which is preliminary data.</text>
</comment>
<dbReference type="EMBL" id="PDXA01000036">
    <property type="protein sequence ID" value="RYN45128.1"/>
    <property type="molecule type" value="Genomic_DNA"/>
</dbReference>
<evidence type="ECO:0000313" key="2">
    <source>
        <dbReference type="EMBL" id="RYN45128.1"/>
    </source>
</evidence>
<keyword evidence="1" id="KW-1133">Transmembrane helix</keyword>
<evidence type="ECO:0000256" key="1">
    <source>
        <dbReference type="SAM" id="Phobius"/>
    </source>
</evidence>
<evidence type="ECO:0000313" key="3">
    <source>
        <dbReference type="Proteomes" id="UP000292402"/>
    </source>
</evidence>
<keyword evidence="1" id="KW-0812">Transmembrane</keyword>
<sequence>MPSTETHIYRAHFVTHLLSDYYLLFLLLLLLILIFNRKIFAQLGMSAELIHQADKRKLSPEQRVDIARTSRARDEYEDEQRIMAKRRVVEGRHMESEFLRQDDCTVCLWAKDQASNWITFSHHEPRRDTLSESLPPAMVIPTGPKAFHRAPFRSSSPINVHALLTPHNRGLSNHEVRELTVLQTRVDNAIAGIGPSLRILLNIPKSIQLNIQQKQRVYDAQKVLDMAVLESKLQGQGGSESVVKKTPSTSTSQYGGRTWYDSDGWTILTLPPLDLAESIEGSLIARSMWVETNSLLAQLKRVRVKISFSAADRETLRIDT</sequence>
<dbReference type="Proteomes" id="UP000292402">
    <property type="component" value="Unassembled WGS sequence"/>
</dbReference>
<organism evidence="2 3">
    <name type="scientific">Alternaria tenuissima</name>
    <dbReference type="NCBI Taxonomy" id="119927"/>
    <lineage>
        <taxon>Eukaryota</taxon>
        <taxon>Fungi</taxon>
        <taxon>Dikarya</taxon>
        <taxon>Ascomycota</taxon>
        <taxon>Pezizomycotina</taxon>
        <taxon>Dothideomycetes</taxon>
        <taxon>Pleosporomycetidae</taxon>
        <taxon>Pleosporales</taxon>
        <taxon>Pleosporineae</taxon>
        <taxon>Pleosporaceae</taxon>
        <taxon>Alternaria</taxon>
        <taxon>Alternaria sect. Alternaria</taxon>
        <taxon>Alternaria alternata complex</taxon>
    </lineage>
</organism>
<proteinExistence type="predicted"/>
<gene>
    <name evidence="2" type="ORF">AA0114_g9330</name>
</gene>
<feature type="transmembrane region" description="Helical" evidence="1">
    <location>
        <begin position="20"/>
        <end position="36"/>
    </location>
</feature>